<dbReference type="EMBL" id="JANPWB010000014">
    <property type="protein sequence ID" value="KAJ1098579.1"/>
    <property type="molecule type" value="Genomic_DNA"/>
</dbReference>
<reference evidence="2" key="1">
    <citation type="journal article" date="2022" name="bioRxiv">
        <title>Sequencing and chromosome-scale assembly of the giantPleurodeles waltlgenome.</title>
        <authorList>
            <person name="Brown T."/>
            <person name="Elewa A."/>
            <person name="Iarovenko S."/>
            <person name="Subramanian E."/>
            <person name="Araus A.J."/>
            <person name="Petzold A."/>
            <person name="Susuki M."/>
            <person name="Suzuki K.-i.T."/>
            <person name="Hayashi T."/>
            <person name="Toyoda A."/>
            <person name="Oliveira C."/>
            <person name="Osipova E."/>
            <person name="Leigh N.D."/>
            <person name="Simon A."/>
            <person name="Yun M.H."/>
        </authorList>
    </citation>
    <scope>NUCLEOTIDE SEQUENCE</scope>
    <source>
        <strain evidence="2">20211129_DDA</strain>
        <tissue evidence="2">Liver</tissue>
    </source>
</reference>
<evidence type="ECO:0000256" key="1">
    <source>
        <dbReference type="SAM" id="MobiDB-lite"/>
    </source>
</evidence>
<proteinExistence type="predicted"/>
<sequence>MRAFNQNVLRAGTNSIPLPGDGRQQQRICAVTRYLNGNMEEDALLEEGGERDDLGGAADGSSKEEEEEGSGGFNQEGFDGGQSEPSRENHENLGSVAGCHRGPGGHMPKLQPCSWKSVAPAGA</sequence>
<feature type="region of interest" description="Disordered" evidence="1">
    <location>
        <begin position="1"/>
        <end position="25"/>
    </location>
</feature>
<feature type="region of interest" description="Disordered" evidence="1">
    <location>
        <begin position="41"/>
        <end position="123"/>
    </location>
</feature>
<name>A0AAV7M638_PLEWA</name>
<dbReference type="AlphaFoldDB" id="A0AAV7M638"/>
<comment type="caution">
    <text evidence="2">The sequence shown here is derived from an EMBL/GenBank/DDBJ whole genome shotgun (WGS) entry which is preliminary data.</text>
</comment>
<organism evidence="2 3">
    <name type="scientific">Pleurodeles waltl</name>
    <name type="common">Iberian ribbed newt</name>
    <dbReference type="NCBI Taxonomy" id="8319"/>
    <lineage>
        <taxon>Eukaryota</taxon>
        <taxon>Metazoa</taxon>
        <taxon>Chordata</taxon>
        <taxon>Craniata</taxon>
        <taxon>Vertebrata</taxon>
        <taxon>Euteleostomi</taxon>
        <taxon>Amphibia</taxon>
        <taxon>Batrachia</taxon>
        <taxon>Caudata</taxon>
        <taxon>Salamandroidea</taxon>
        <taxon>Salamandridae</taxon>
        <taxon>Pleurodelinae</taxon>
        <taxon>Pleurodeles</taxon>
    </lineage>
</organism>
<evidence type="ECO:0000313" key="3">
    <source>
        <dbReference type="Proteomes" id="UP001066276"/>
    </source>
</evidence>
<feature type="compositionally biased region" description="Polar residues" evidence="1">
    <location>
        <begin position="1"/>
        <end position="16"/>
    </location>
</feature>
<feature type="compositionally biased region" description="Gly residues" evidence="1">
    <location>
        <begin position="70"/>
        <end position="80"/>
    </location>
</feature>
<accession>A0AAV7M638</accession>
<gene>
    <name evidence="2" type="ORF">NDU88_003687</name>
</gene>
<protein>
    <submittedName>
        <fullName evidence="2">Uncharacterized protein</fullName>
    </submittedName>
</protein>
<keyword evidence="3" id="KW-1185">Reference proteome</keyword>
<feature type="compositionally biased region" description="Acidic residues" evidence="1">
    <location>
        <begin position="41"/>
        <end position="50"/>
    </location>
</feature>
<evidence type="ECO:0000313" key="2">
    <source>
        <dbReference type="EMBL" id="KAJ1098579.1"/>
    </source>
</evidence>
<dbReference type="Proteomes" id="UP001066276">
    <property type="component" value="Chromosome 10"/>
</dbReference>